<accession>A0ABS9URZ4</accession>
<comment type="caution">
    <text evidence="3">The sequence shown here is derived from an EMBL/GenBank/DDBJ whole genome shotgun (WGS) entry which is preliminary data.</text>
</comment>
<dbReference type="InterPro" id="IPR012347">
    <property type="entry name" value="Ferritin-like"/>
</dbReference>
<dbReference type="EMBL" id="JAKZGS010000015">
    <property type="protein sequence ID" value="MCH7399393.1"/>
    <property type="molecule type" value="Genomic_DNA"/>
</dbReference>
<protein>
    <submittedName>
        <fullName evidence="3">DUF4142 domain-containing protein</fullName>
    </submittedName>
</protein>
<gene>
    <name evidence="3" type="ORF">MM236_15430</name>
</gene>
<dbReference type="Gene3D" id="1.20.1260.10">
    <property type="match status" value="1"/>
</dbReference>
<sequence>MKTIINLKSILIYTLCLAGPIFLAYSCTENKTSDSKDIAQEENMAKLTNDDKTIVVIDNDSDTQFLMDAAEMQLEEIKLGQLAQQHGDSEHVKELGKMMENDHSKAHEELVALARSKSVSIPTTATEDTQKAYDKLADEKGNEFGKSYSKMMVDHHEDAIDKFEKASKDSEDPEIRAWATEKLPSLRAHLSHAEACKEKCEKMKS</sequence>
<organism evidence="3 4">
    <name type="scientific">Belliella calami</name>
    <dbReference type="NCBI Taxonomy" id="2923436"/>
    <lineage>
        <taxon>Bacteria</taxon>
        <taxon>Pseudomonadati</taxon>
        <taxon>Bacteroidota</taxon>
        <taxon>Cytophagia</taxon>
        <taxon>Cytophagales</taxon>
        <taxon>Cyclobacteriaceae</taxon>
        <taxon>Belliella</taxon>
    </lineage>
</organism>
<proteinExistence type="predicted"/>
<dbReference type="PANTHER" id="PTHR38593">
    <property type="entry name" value="BLR2558 PROTEIN"/>
    <property type="match status" value="1"/>
</dbReference>
<feature type="chain" id="PRO_5045680231" evidence="1">
    <location>
        <begin position="19"/>
        <end position="205"/>
    </location>
</feature>
<feature type="signal peptide" evidence="1">
    <location>
        <begin position="1"/>
        <end position="18"/>
    </location>
</feature>
<feature type="domain" description="DUF4142" evidence="2">
    <location>
        <begin position="61"/>
        <end position="195"/>
    </location>
</feature>
<keyword evidence="4" id="KW-1185">Reference proteome</keyword>
<evidence type="ECO:0000313" key="4">
    <source>
        <dbReference type="Proteomes" id="UP001165488"/>
    </source>
</evidence>
<evidence type="ECO:0000259" key="2">
    <source>
        <dbReference type="Pfam" id="PF13628"/>
    </source>
</evidence>
<name>A0ABS9URZ4_9BACT</name>
<dbReference type="PROSITE" id="PS51257">
    <property type="entry name" value="PROKAR_LIPOPROTEIN"/>
    <property type="match status" value="1"/>
</dbReference>
<dbReference type="Proteomes" id="UP001165488">
    <property type="component" value="Unassembled WGS sequence"/>
</dbReference>
<evidence type="ECO:0000313" key="3">
    <source>
        <dbReference type="EMBL" id="MCH7399393.1"/>
    </source>
</evidence>
<keyword evidence="1" id="KW-0732">Signal</keyword>
<dbReference type="InterPro" id="IPR025419">
    <property type="entry name" value="DUF4142"/>
</dbReference>
<dbReference type="PANTHER" id="PTHR38593:SF1">
    <property type="entry name" value="BLR2558 PROTEIN"/>
    <property type="match status" value="1"/>
</dbReference>
<evidence type="ECO:0000256" key="1">
    <source>
        <dbReference type="SAM" id="SignalP"/>
    </source>
</evidence>
<reference evidence="3" key="1">
    <citation type="submission" date="2022-03" db="EMBL/GenBank/DDBJ databases">
        <title>De novo assembled genomes of Belliella spp. (Cyclobacteriaceae) strains.</title>
        <authorList>
            <person name="Szabo A."/>
            <person name="Korponai K."/>
            <person name="Felfoldi T."/>
        </authorList>
    </citation>
    <scope>NUCLEOTIDE SEQUENCE</scope>
    <source>
        <strain evidence="3">DSM 107340</strain>
    </source>
</reference>
<dbReference type="RefSeq" id="WP_241275891.1">
    <property type="nucleotide sequence ID" value="NZ_JAKZGS010000015.1"/>
</dbReference>
<dbReference type="Pfam" id="PF13628">
    <property type="entry name" value="DUF4142"/>
    <property type="match status" value="1"/>
</dbReference>